<sequence>MFWLMAGGMLLAGGEPPLGVLLALAGITLPLVTANRALDNARKRQGKANDFTTTWEDVDNLSSRDVVVHVVSLLIGVGMIVAAVTLSSAGT</sequence>
<gene>
    <name evidence="2" type="ORF">LA521A_01170</name>
</gene>
<keyword evidence="3" id="KW-1185">Reference proteome</keyword>
<reference evidence="2 3" key="1">
    <citation type="journal article" date="2023" name="Int. J. Syst. Evol. Microbiol.">
        <title>Physiological and genomic analyses of cobalamin (vitamin B12)-auxotrophy of Lysobacter auxotrophicus sp. nov., a methionine-auxotrophic chitinolytic bacterium isolated from chitin-treated soil.</title>
        <authorList>
            <person name="Saito A."/>
            <person name="Dohra H."/>
            <person name="Hamada M."/>
            <person name="Moriuchi R."/>
            <person name="Kotsuchibashi Y."/>
            <person name="Mori K."/>
        </authorList>
    </citation>
    <scope>NUCLEOTIDE SEQUENCE [LARGE SCALE GENOMIC DNA]</scope>
    <source>
        <strain evidence="2 3">5-21a</strain>
    </source>
</reference>
<keyword evidence="1" id="KW-0472">Membrane</keyword>
<protein>
    <recommendedName>
        <fullName evidence="4">DUF2269 family protein</fullName>
    </recommendedName>
</protein>
<accession>A0ABN6UF61</accession>
<dbReference type="EMBL" id="AP027041">
    <property type="protein sequence ID" value="BDU14916.1"/>
    <property type="molecule type" value="Genomic_DNA"/>
</dbReference>
<evidence type="ECO:0000313" key="2">
    <source>
        <dbReference type="EMBL" id="BDU14916.1"/>
    </source>
</evidence>
<dbReference type="Proteomes" id="UP001317822">
    <property type="component" value="Chromosome"/>
</dbReference>
<evidence type="ECO:0008006" key="4">
    <source>
        <dbReference type="Google" id="ProtNLM"/>
    </source>
</evidence>
<organism evidence="2 3">
    <name type="scientific">Lysobacter auxotrophicus</name>
    <dbReference type="NCBI Taxonomy" id="2992573"/>
    <lineage>
        <taxon>Bacteria</taxon>
        <taxon>Pseudomonadati</taxon>
        <taxon>Pseudomonadota</taxon>
        <taxon>Gammaproteobacteria</taxon>
        <taxon>Lysobacterales</taxon>
        <taxon>Lysobacteraceae</taxon>
        <taxon>Lysobacter</taxon>
    </lineage>
</organism>
<evidence type="ECO:0000256" key="1">
    <source>
        <dbReference type="SAM" id="Phobius"/>
    </source>
</evidence>
<keyword evidence="1" id="KW-1133">Transmembrane helix</keyword>
<feature type="transmembrane region" description="Helical" evidence="1">
    <location>
        <begin position="66"/>
        <end position="86"/>
    </location>
</feature>
<evidence type="ECO:0000313" key="3">
    <source>
        <dbReference type="Proteomes" id="UP001317822"/>
    </source>
</evidence>
<keyword evidence="1" id="KW-0812">Transmembrane</keyword>
<proteinExistence type="predicted"/>
<name>A0ABN6UF61_9GAMM</name>